<dbReference type="GO" id="GO:0005886">
    <property type="term" value="C:plasma membrane"/>
    <property type="evidence" value="ECO:0007669"/>
    <property type="project" value="UniProtKB-SubCell"/>
</dbReference>
<feature type="domain" description="Cadherin" evidence="15">
    <location>
        <begin position="26"/>
        <end position="132"/>
    </location>
</feature>
<dbReference type="Gene3D" id="2.60.40.60">
    <property type="entry name" value="Cadherins"/>
    <property type="match status" value="6"/>
</dbReference>
<evidence type="ECO:0000256" key="12">
    <source>
        <dbReference type="PROSITE-ProRule" id="PRU00043"/>
    </source>
</evidence>
<dbReference type="FunFam" id="2.60.40.60:FF:000001">
    <property type="entry name" value="Protocadherin alpha 2"/>
    <property type="match status" value="1"/>
</dbReference>
<dbReference type="Pfam" id="PF08266">
    <property type="entry name" value="Cadherin_2"/>
    <property type="match status" value="1"/>
</dbReference>
<keyword evidence="8" id="KW-0130">Cell adhesion</keyword>
<dbReference type="PANTHER" id="PTHR24028:SF349">
    <property type="entry name" value="PROTOCADHERIN GAMMA-C5"/>
    <property type="match status" value="1"/>
</dbReference>
<evidence type="ECO:0000256" key="4">
    <source>
        <dbReference type="ARBA" id="ARBA00022692"/>
    </source>
</evidence>
<evidence type="ECO:0000313" key="16">
    <source>
        <dbReference type="EMBL" id="KAG8579349.1"/>
    </source>
</evidence>
<evidence type="ECO:0000313" key="17">
    <source>
        <dbReference type="Proteomes" id="UP000824782"/>
    </source>
</evidence>
<name>A0AAV7C2Z9_ENGPU</name>
<feature type="domain" description="Cadherin" evidence="15">
    <location>
        <begin position="454"/>
        <end position="563"/>
    </location>
</feature>
<keyword evidence="4 13" id="KW-0812">Transmembrane</keyword>
<dbReference type="Proteomes" id="UP000824782">
    <property type="component" value="Unassembled WGS sequence"/>
</dbReference>
<evidence type="ECO:0000256" key="14">
    <source>
        <dbReference type="SAM" id="SignalP"/>
    </source>
</evidence>
<keyword evidence="11" id="KW-0325">Glycoprotein</keyword>
<dbReference type="GO" id="GO:0005509">
    <property type="term" value="F:calcium ion binding"/>
    <property type="evidence" value="ECO:0007669"/>
    <property type="project" value="UniProtKB-UniRule"/>
</dbReference>
<dbReference type="InterPro" id="IPR002126">
    <property type="entry name" value="Cadherin-like_dom"/>
</dbReference>
<evidence type="ECO:0000256" key="3">
    <source>
        <dbReference type="ARBA" id="ARBA00022475"/>
    </source>
</evidence>
<dbReference type="PROSITE" id="PS50268">
    <property type="entry name" value="CADHERIN_2"/>
    <property type="match status" value="6"/>
</dbReference>
<dbReference type="EMBL" id="WNYA01000004">
    <property type="protein sequence ID" value="KAG8579349.1"/>
    <property type="molecule type" value="Genomic_DNA"/>
</dbReference>
<dbReference type="InterPro" id="IPR050174">
    <property type="entry name" value="Protocadherin/Cadherin-CA"/>
</dbReference>
<organism evidence="16 17">
    <name type="scientific">Engystomops pustulosus</name>
    <name type="common">Tungara frog</name>
    <name type="synonym">Physalaemus pustulosus</name>
    <dbReference type="NCBI Taxonomy" id="76066"/>
    <lineage>
        <taxon>Eukaryota</taxon>
        <taxon>Metazoa</taxon>
        <taxon>Chordata</taxon>
        <taxon>Craniata</taxon>
        <taxon>Vertebrata</taxon>
        <taxon>Euteleostomi</taxon>
        <taxon>Amphibia</taxon>
        <taxon>Batrachia</taxon>
        <taxon>Anura</taxon>
        <taxon>Neobatrachia</taxon>
        <taxon>Hyloidea</taxon>
        <taxon>Leptodactylidae</taxon>
        <taxon>Leiuperinae</taxon>
        <taxon>Engystomops</taxon>
    </lineage>
</organism>
<keyword evidence="7 12" id="KW-0106">Calcium</keyword>
<accession>A0AAV7C2Z9</accession>
<dbReference type="CDD" id="cd11304">
    <property type="entry name" value="Cadherin_repeat"/>
    <property type="match status" value="6"/>
</dbReference>
<keyword evidence="17" id="KW-1185">Reference proteome</keyword>
<dbReference type="SUPFAM" id="SSF49313">
    <property type="entry name" value="Cadherin-like"/>
    <property type="match status" value="6"/>
</dbReference>
<dbReference type="FunFam" id="2.60.40.60:FF:000006">
    <property type="entry name" value="Protocadherin alpha 2"/>
    <property type="match status" value="1"/>
</dbReference>
<dbReference type="Pfam" id="PF00028">
    <property type="entry name" value="Cadherin"/>
    <property type="match status" value="5"/>
</dbReference>
<dbReference type="InterPro" id="IPR020894">
    <property type="entry name" value="Cadherin_CS"/>
</dbReference>
<evidence type="ECO:0000256" key="9">
    <source>
        <dbReference type="ARBA" id="ARBA00022989"/>
    </source>
</evidence>
<comment type="function">
    <text evidence="1">Potential calcium-dependent cell-adhesion protein. May be involved in the establishment and maintenance of specific neuronal connections in the brain.</text>
</comment>
<dbReference type="PROSITE" id="PS00232">
    <property type="entry name" value="CADHERIN_1"/>
    <property type="match status" value="3"/>
</dbReference>
<reference evidence="16" key="1">
    <citation type="thesis" date="2020" institute="ProQuest LLC" country="789 East Eisenhower Parkway, Ann Arbor, MI, USA">
        <title>Comparative Genomics and Chromosome Evolution.</title>
        <authorList>
            <person name="Mudd A.B."/>
        </authorList>
    </citation>
    <scope>NUCLEOTIDE SEQUENCE</scope>
    <source>
        <strain evidence="16">237g6f4</strain>
        <tissue evidence="16">Blood</tissue>
    </source>
</reference>
<keyword evidence="3" id="KW-1003">Cell membrane</keyword>
<keyword evidence="9 13" id="KW-1133">Transmembrane helix</keyword>
<dbReference type="FunFam" id="2.60.40.60:FF:000129">
    <property type="entry name" value="protocadherin alpha-C2 isoform X1"/>
    <property type="match status" value="1"/>
</dbReference>
<comment type="subcellular location">
    <subcellularLocation>
        <location evidence="2">Cell membrane</location>
        <topology evidence="2">Single-pass type I membrane protein</topology>
    </subcellularLocation>
</comment>
<evidence type="ECO:0000256" key="6">
    <source>
        <dbReference type="ARBA" id="ARBA00022737"/>
    </source>
</evidence>
<evidence type="ECO:0000256" key="2">
    <source>
        <dbReference type="ARBA" id="ARBA00004251"/>
    </source>
</evidence>
<feature type="domain" description="Cadherin" evidence="15">
    <location>
        <begin position="350"/>
        <end position="453"/>
    </location>
</feature>
<sequence>MEQKGVFSPWHWQVMGLFFVTILKLASAQLRYSLLEESEPGTLVGNVAKDLGLNTAGISERALRLGSEQSQQYFALNLETGSIIVRSRIDREKLCGTNVNCVLPVEIVLEKPLELYRLEIEILDANDNSPVFQNVERTIKITELAAVGTRFPLEKAQDPDLGSNSVSSYKLSQSKYFSLNVQSRKNERPSPVLVLDKALDREEQAEHKLILTAFDGGNPPRSGTSLITIIVIDQNDNAPVFDNAFYKISLKENVRLNTLVIRLNATDKDEGLNGKISYTFEDILSEDITNVFSLDSETGEIRLKGQLDYEKHNSYEISVKALDHGTPEMGGHCVIQVDVEDVNDNAPEILISSVVSSIPEDTPPGTTVGLLRVSDRDSGRNGEVQLEISPDLPFSITSTQNHYSLVTHGLLDREHTNQYTIVLQATDLGDPQLTTQTAINISVTDVNDNPPSFERSVVNVDIKENNKPGALLCAVSASDKDFGENAHITYSIINSLFNGSPAMSFIYMDTQNGNIYAQQSFDYEQAQVLQFTIRAEDSGTPKLSSNITVYLHILDENDNQPLILYPGNSRQAPAQNPVPRSLPAGSLITKVVAIDADSGYNAWLHYNIAKATDLSLFKVAPHTGEVRLARNFQEMDSPVQNLFIVVKDNGSPSLSSTATLLISLEDGSPKEGHYSTDLLSEAKQSPNVTMYLIISVVAISVVSFVTLIILLTKCLRNKQQITNPEMNQYIGHSHKTLQLNPNSTLRYMEVSMMPGSQQNQYSKTGGSSDINRDTLNMMKSLNFPQLKQLVNQSDDVISGHFEWRDTAQVR</sequence>
<feature type="domain" description="Cadherin" evidence="15">
    <location>
        <begin position="133"/>
        <end position="241"/>
    </location>
</feature>
<evidence type="ECO:0000256" key="7">
    <source>
        <dbReference type="ARBA" id="ARBA00022837"/>
    </source>
</evidence>
<feature type="domain" description="Cadherin" evidence="15">
    <location>
        <begin position="570"/>
        <end position="688"/>
    </location>
</feature>
<dbReference type="AlphaFoldDB" id="A0AAV7C2Z9"/>
<comment type="caution">
    <text evidence="16">The sequence shown here is derived from an EMBL/GenBank/DDBJ whole genome shotgun (WGS) entry which is preliminary data.</text>
</comment>
<evidence type="ECO:0000256" key="1">
    <source>
        <dbReference type="ARBA" id="ARBA00003436"/>
    </source>
</evidence>
<feature type="signal peptide" evidence="14">
    <location>
        <begin position="1"/>
        <end position="28"/>
    </location>
</feature>
<dbReference type="PANTHER" id="PTHR24028">
    <property type="entry name" value="CADHERIN-87A"/>
    <property type="match status" value="1"/>
</dbReference>
<dbReference type="InterPro" id="IPR013164">
    <property type="entry name" value="Cadherin_N"/>
</dbReference>
<dbReference type="GO" id="GO:0007156">
    <property type="term" value="P:homophilic cell adhesion via plasma membrane adhesion molecules"/>
    <property type="evidence" value="ECO:0007669"/>
    <property type="project" value="InterPro"/>
</dbReference>
<keyword evidence="6" id="KW-0677">Repeat</keyword>
<dbReference type="InterPro" id="IPR015919">
    <property type="entry name" value="Cadherin-like_sf"/>
</dbReference>
<evidence type="ECO:0000256" key="10">
    <source>
        <dbReference type="ARBA" id="ARBA00023136"/>
    </source>
</evidence>
<dbReference type="FunFam" id="2.60.40.60:FF:000002">
    <property type="entry name" value="Protocadherin alpha 2"/>
    <property type="match status" value="1"/>
</dbReference>
<feature type="transmembrane region" description="Helical" evidence="13">
    <location>
        <begin position="688"/>
        <end position="711"/>
    </location>
</feature>
<proteinExistence type="predicted"/>
<protein>
    <recommendedName>
        <fullName evidence="15">Cadherin domain-containing protein</fullName>
    </recommendedName>
</protein>
<keyword evidence="5 14" id="KW-0732">Signal</keyword>
<dbReference type="SMART" id="SM00112">
    <property type="entry name" value="CA"/>
    <property type="match status" value="6"/>
</dbReference>
<evidence type="ECO:0000256" key="5">
    <source>
        <dbReference type="ARBA" id="ARBA00022729"/>
    </source>
</evidence>
<dbReference type="FunFam" id="2.60.40.60:FF:000004">
    <property type="entry name" value="Protocadherin 1 gamma 2"/>
    <property type="match status" value="1"/>
</dbReference>
<evidence type="ECO:0000256" key="11">
    <source>
        <dbReference type="ARBA" id="ARBA00023180"/>
    </source>
</evidence>
<dbReference type="PRINTS" id="PR00205">
    <property type="entry name" value="CADHERIN"/>
</dbReference>
<gene>
    <name evidence="16" type="ORF">GDO81_010833</name>
</gene>
<evidence type="ECO:0000256" key="13">
    <source>
        <dbReference type="SAM" id="Phobius"/>
    </source>
</evidence>
<dbReference type="FunFam" id="2.60.40.60:FF:000018">
    <property type="entry name" value="Protocadherin gamma c3"/>
    <property type="match status" value="1"/>
</dbReference>
<evidence type="ECO:0000256" key="8">
    <source>
        <dbReference type="ARBA" id="ARBA00022889"/>
    </source>
</evidence>
<evidence type="ECO:0000259" key="15">
    <source>
        <dbReference type="PROSITE" id="PS50268"/>
    </source>
</evidence>
<feature type="chain" id="PRO_5043428748" description="Cadherin domain-containing protein" evidence="14">
    <location>
        <begin position="29"/>
        <end position="810"/>
    </location>
</feature>
<keyword evidence="10 13" id="KW-0472">Membrane</keyword>
<feature type="domain" description="Cadherin" evidence="15">
    <location>
        <begin position="242"/>
        <end position="349"/>
    </location>
</feature>